<sequence length="183" mass="19060">MIFSRPTGRSDFVSGSKAVVVQVYCLRWKYGRAGGTDIISTMINRQLSLLAATTLPAVAIALGSGATAAATPPLSPPVIEEVFSVPGTVSAKFHNPNSEGVCWVYNDDTGQIFGGNNPTSFAVADGKMVQTSLGNGSLPAGQMRVRGACAWDRPSGDPRDGYTMMTDVIVVDVIGKPSTGSFG</sequence>
<dbReference type="EMBL" id="JADLQX010000005">
    <property type="protein sequence ID" value="MBF6297532.1"/>
    <property type="molecule type" value="Genomic_DNA"/>
</dbReference>
<gene>
    <name evidence="1" type="ORF">IU459_08240</name>
</gene>
<accession>A0ABS0CLQ2</accession>
<organism evidence="1 2">
    <name type="scientific">Nocardia amamiensis</name>
    <dbReference type="NCBI Taxonomy" id="404578"/>
    <lineage>
        <taxon>Bacteria</taxon>
        <taxon>Bacillati</taxon>
        <taxon>Actinomycetota</taxon>
        <taxon>Actinomycetes</taxon>
        <taxon>Mycobacteriales</taxon>
        <taxon>Nocardiaceae</taxon>
        <taxon>Nocardia</taxon>
    </lineage>
</organism>
<protein>
    <submittedName>
        <fullName evidence="1">Uncharacterized protein</fullName>
    </submittedName>
</protein>
<dbReference type="RefSeq" id="WP_195128896.1">
    <property type="nucleotide sequence ID" value="NZ_JADLQX010000005.1"/>
</dbReference>
<proteinExistence type="predicted"/>
<keyword evidence="2" id="KW-1185">Reference proteome</keyword>
<evidence type="ECO:0000313" key="1">
    <source>
        <dbReference type="EMBL" id="MBF6297532.1"/>
    </source>
</evidence>
<reference evidence="1 2" key="1">
    <citation type="submission" date="2020-10" db="EMBL/GenBank/DDBJ databases">
        <title>Identification of Nocardia species via Next-generation sequencing and recognition of intraspecies genetic diversity.</title>
        <authorList>
            <person name="Li P."/>
            <person name="Li P."/>
            <person name="Lu B."/>
        </authorList>
    </citation>
    <scope>NUCLEOTIDE SEQUENCE [LARGE SCALE GENOMIC DNA]</scope>
    <source>
        <strain evidence="1 2">BJ06-0157</strain>
    </source>
</reference>
<dbReference type="Proteomes" id="UP000702209">
    <property type="component" value="Unassembled WGS sequence"/>
</dbReference>
<evidence type="ECO:0000313" key="2">
    <source>
        <dbReference type="Proteomes" id="UP000702209"/>
    </source>
</evidence>
<comment type="caution">
    <text evidence="1">The sequence shown here is derived from an EMBL/GenBank/DDBJ whole genome shotgun (WGS) entry which is preliminary data.</text>
</comment>
<name>A0ABS0CLQ2_9NOCA</name>